<feature type="transmembrane region" description="Helical" evidence="6">
    <location>
        <begin position="155"/>
        <end position="176"/>
    </location>
</feature>
<comment type="subcellular location">
    <subcellularLocation>
        <location evidence="1">Membrane</location>
        <topology evidence="1">Multi-pass membrane protein</topology>
    </subcellularLocation>
</comment>
<keyword evidence="3 6" id="KW-0812">Transmembrane</keyword>
<feature type="transmembrane region" description="Helical" evidence="6">
    <location>
        <begin position="79"/>
        <end position="101"/>
    </location>
</feature>
<evidence type="ECO:0000256" key="2">
    <source>
        <dbReference type="ARBA" id="ARBA00022448"/>
    </source>
</evidence>
<evidence type="ECO:0000313" key="7">
    <source>
        <dbReference type="EMBL" id="CAB4941279.1"/>
    </source>
</evidence>
<gene>
    <name evidence="7" type="ORF">UFOPK3774_00664</name>
</gene>
<feature type="transmembrane region" description="Helical" evidence="6">
    <location>
        <begin position="121"/>
        <end position="143"/>
    </location>
</feature>
<dbReference type="InterPro" id="IPR034294">
    <property type="entry name" value="Aquaporin_transptr"/>
</dbReference>
<evidence type="ECO:0000256" key="4">
    <source>
        <dbReference type="ARBA" id="ARBA00022989"/>
    </source>
</evidence>
<dbReference type="InterPro" id="IPR000425">
    <property type="entry name" value="MIP"/>
</dbReference>
<keyword evidence="4 6" id="KW-1133">Transmembrane helix</keyword>
<sequence>MSESLIKRATLELVGTFILITAATSVIVNGKVSFMGIALSPAIAVAIMIITIGPISGVHLNPAVSFAFLLAKRMWFKDFLAYVAAQILGSLLAALAIRLVFTQAVAGQFNNGVTSLAPSVTFLMGFIIETVLTFILVITIFIATDPHRNLTPHTIAISIAGVIVVQILAFGTTTGASFNPVRWLGPAVASGYFTNAALYLLSPFIGGALAVIAQRYLSSDPGHSPA</sequence>
<dbReference type="SUPFAM" id="SSF81338">
    <property type="entry name" value="Aquaporin-like"/>
    <property type="match status" value="1"/>
</dbReference>
<evidence type="ECO:0000256" key="6">
    <source>
        <dbReference type="SAM" id="Phobius"/>
    </source>
</evidence>
<dbReference type="Pfam" id="PF00230">
    <property type="entry name" value="MIP"/>
    <property type="match status" value="1"/>
</dbReference>
<dbReference type="PRINTS" id="PR00783">
    <property type="entry name" value="MINTRINSICP"/>
</dbReference>
<dbReference type="PANTHER" id="PTHR45724">
    <property type="entry name" value="AQUAPORIN NIP2-1"/>
    <property type="match status" value="1"/>
</dbReference>
<feature type="transmembrane region" description="Helical" evidence="6">
    <location>
        <begin position="9"/>
        <end position="28"/>
    </location>
</feature>
<accession>A0A6J7JEA1</accession>
<keyword evidence="5 6" id="KW-0472">Membrane</keyword>
<dbReference type="GO" id="GO:0015267">
    <property type="term" value="F:channel activity"/>
    <property type="evidence" value="ECO:0007669"/>
    <property type="project" value="InterPro"/>
</dbReference>
<protein>
    <submittedName>
        <fullName evidence="7">Unannotated protein</fullName>
    </submittedName>
</protein>
<keyword evidence="2" id="KW-0813">Transport</keyword>
<evidence type="ECO:0000256" key="5">
    <source>
        <dbReference type="ARBA" id="ARBA00023136"/>
    </source>
</evidence>
<name>A0A6J7JEA1_9ZZZZ</name>
<dbReference type="AlphaFoldDB" id="A0A6J7JEA1"/>
<dbReference type="PANTHER" id="PTHR45724:SF13">
    <property type="entry name" value="AQUAPORIN NIP1-1-RELATED"/>
    <property type="match status" value="1"/>
</dbReference>
<dbReference type="EMBL" id="CAFBNG010000112">
    <property type="protein sequence ID" value="CAB4941279.1"/>
    <property type="molecule type" value="Genomic_DNA"/>
</dbReference>
<dbReference type="InterPro" id="IPR023271">
    <property type="entry name" value="Aquaporin-like"/>
</dbReference>
<feature type="transmembrane region" description="Helical" evidence="6">
    <location>
        <begin position="196"/>
        <end position="217"/>
    </location>
</feature>
<organism evidence="7">
    <name type="scientific">freshwater metagenome</name>
    <dbReference type="NCBI Taxonomy" id="449393"/>
    <lineage>
        <taxon>unclassified sequences</taxon>
        <taxon>metagenomes</taxon>
        <taxon>ecological metagenomes</taxon>
    </lineage>
</organism>
<reference evidence="7" key="1">
    <citation type="submission" date="2020-05" db="EMBL/GenBank/DDBJ databases">
        <authorList>
            <person name="Chiriac C."/>
            <person name="Salcher M."/>
            <person name="Ghai R."/>
            <person name="Kavagutti S V."/>
        </authorList>
    </citation>
    <scope>NUCLEOTIDE SEQUENCE</scope>
</reference>
<dbReference type="GO" id="GO:0016020">
    <property type="term" value="C:membrane"/>
    <property type="evidence" value="ECO:0007669"/>
    <property type="project" value="UniProtKB-SubCell"/>
</dbReference>
<evidence type="ECO:0000256" key="3">
    <source>
        <dbReference type="ARBA" id="ARBA00022692"/>
    </source>
</evidence>
<proteinExistence type="predicted"/>
<dbReference type="PROSITE" id="PS00221">
    <property type="entry name" value="MIP"/>
    <property type="match status" value="1"/>
</dbReference>
<evidence type="ECO:0000256" key="1">
    <source>
        <dbReference type="ARBA" id="ARBA00004141"/>
    </source>
</evidence>
<feature type="transmembrane region" description="Helical" evidence="6">
    <location>
        <begin position="34"/>
        <end position="58"/>
    </location>
</feature>
<dbReference type="InterPro" id="IPR022357">
    <property type="entry name" value="MIP_CS"/>
</dbReference>
<dbReference type="Gene3D" id="1.20.1080.10">
    <property type="entry name" value="Glycerol uptake facilitator protein"/>
    <property type="match status" value="1"/>
</dbReference>